<dbReference type="Pfam" id="PF02574">
    <property type="entry name" value="S-methyl_trans"/>
    <property type="match status" value="1"/>
</dbReference>
<dbReference type="GO" id="GO:0009086">
    <property type="term" value="P:methionine biosynthetic process"/>
    <property type="evidence" value="ECO:0007669"/>
    <property type="project" value="InterPro"/>
</dbReference>
<dbReference type="GO" id="GO:0008168">
    <property type="term" value="F:methyltransferase activity"/>
    <property type="evidence" value="ECO:0007669"/>
    <property type="project" value="UniProtKB-UniRule"/>
</dbReference>
<evidence type="ECO:0000256" key="4">
    <source>
        <dbReference type="PIRSR" id="PIRSR037505-2"/>
    </source>
</evidence>
<dbReference type="InterPro" id="IPR036589">
    <property type="entry name" value="HCY_dom_sf"/>
</dbReference>
<keyword evidence="2 5" id="KW-0808">Transferase</keyword>
<dbReference type="STRING" id="225164.V4A1B3"/>
<reference evidence="7 8" key="1">
    <citation type="journal article" date="2013" name="Nature">
        <title>Insights into bilaterian evolution from three spiralian genomes.</title>
        <authorList>
            <person name="Simakov O."/>
            <person name="Marletaz F."/>
            <person name="Cho S.J."/>
            <person name="Edsinger-Gonzales E."/>
            <person name="Havlak P."/>
            <person name="Hellsten U."/>
            <person name="Kuo D.H."/>
            <person name="Larsson T."/>
            <person name="Lv J."/>
            <person name="Arendt D."/>
            <person name="Savage R."/>
            <person name="Osoegawa K."/>
            <person name="de Jong P."/>
            <person name="Grimwood J."/>
            <person name="Chapman J.A."/>
            <person name="Shapiro H."/>
            <person name="Aerts A."/>
            <person name="Otillar R.P."/>
            <person name="Terry A.Y."/>
            <person name="Boore J.L."/>
            <person name="Grigoriev I.V."/>
            <person name="Lindberg D.R."/>
            <person name="Seaver E.C."/>
            <person name="Weisblat D.A."/>
            <person name="Putnam N.H."/>
            <person name="Rokhsar D.S."/>
        </authorList>
    </citation>
    <scope>NUCLEOTIDE SEQUENCE [LARGE SCALE GENOMIC DNA]</scope>
</reference>
<name>V4A1B3_LOTGI</name>
<organism evidence="7 8">
    <name type="scientific">Lottia gigantea</name>
    <name type="common">Giant owl limpet</name>
    <dbReference type="NCBI Taxonomy" id="225164"/>
    <lineage>
        <taxon>Eukaryota</taxon>
        <taxon>Metazoa</taxon>
        <taxon>Spiralia</taxon>
        <taxon>Lophotrochozoa</taxon>
        <taxon>Mollusca</taxon>
        <taxon>Gastropoda</taxon>
        <taxon>Patellogastropoda</taxon>
        <taxon>Lottioidea</taxon>
        <taxon>Lottiidae</taxon>
        <taxon>Lottia</taxon>
    </lineage>
</organism>
<keyword evidence="1 5" id="KW-0489">Methyltransferase</keyword>
<dbReference type="PANTHER" id="PTHR11103">
    <property type="entry name" value="SLR1189 PROTEIN"/>
    <property type="match status" value="1"/>
</dbReference>
<dbReference type="Gene3D" id="3.20.20.330">
    <property type="entry name" value="Homocysteine-binding-like domain"/>
    <property type="match status" value="1"/>
</dbReference>
<keyword evidence="8" id="KW-1185">Reference proteome</keyword>
<dbReference type="RefSeq" id="XP_009058764.1">
    <property type="nucleotide sequence ID" value="XM_009060516.1"/>
</dbReference>
<feature type="binding site" evidence="4 5">
    <location>
        <position position="212"/>
    </location>
    <ligand>
        <name>Zn(2+)</name>
        <dbReference type="ChEBI" id="CHEBI:29105"/>
    </ligand>
</feature>
<protein>
    <recommendedName>
        <fullName evidence="6">Hcy-binding domain-containing protein</fullName>
    </recommendedName>
</protein>
<gene>
    <name evidence="7" type="ORF">LOTGIDRAFT_217867</name>
</gene>
<dbReference type="AlphaFoldDB" id="V4A1B3"/>
<dbReference type="PIRSF" id="PIRSF037505">
    <property type="entry name" value="Betaine_HMT"/>
    <property type="match status" value="1"/>
</dbReference>
<dbReference type="SUPFAM" id="SSF82282">
    <property type="entry name" value="Homocysteine S-methyltransferase"/>
    <property type="match status" value="1"/>
</dbReference>
<sequence>MGKCKGLLERLKNNESIVVAEGYIFEFERQGRLKAGSFVPEIVVDHPELVRKQHEEYVNAGSDVVLAFTYYGHREKLRVIGRENELETLNRKALQMARDVADRTSTLMAGNICNTTVYMRDDPEAIKKTENIFKEQIQWAVEEGADFIVAETYSDLGEAMLALQCIKKYGKGLPSVVALVPHSKDHTLDGVSFPDACKQLEDAGADVVGLNCGRGPATITPLMKEIKKVCKVPLCCLPVPYRCTPEQPTMQTLKDPKTGKQAFPVDLPAHTCGRTEIREWAEEMKALGIQYIGLCCGNASHYLREVAEAYGRSPPASRFSTDMSQHFIFGNRKDNKPYYSETLRKEITTANYK</sequence>
<feature type="binding site" evidence="4 5">
    <location>
        <position position="295"/>
    </location>
    <ligand>
        <name>Zn(2+)</name>
        <dbReference type="ChEBI" id="CHEBI:29105"/>
    </ligand>
</feature>
<dbReference type="KEGG" id="lgi:LOTGIDRAFT_217867"/>
<evidence type="ECO:0000256" key="2">
    <source>
        <dbReference type="ARBA" id="ARBA00022679"/>
    </source>
</evidence>
<dbReference type="CTD" id="20246740"/>
<dbReference type="GO" id="GO:0032259">
    <property type="term" value="P:methylation"/>
    <property type="evidence" value="ECO:0007669"/>
    <property type="project" value="UniProtKB-KW"/>
</dbReference>
<proteinExistence type="predicted"/>
<dbReference type="PROSITE" id="PS50970">
    <property type="entry name" value="HCY"/>
    <property type="match status" value="1"/>
</dbReference>
<dbReference type="Proteomes" id="UP000030746">
    <property type="component" value="Unassembled WGS sequence"/>
</dbReference>
<feature type="domain" description="Hcy-binding" evidence="6">
    <location>
        <begin position="5"/>
        <end position="310"/>
    </location>
</feature>
<comment type="pathway">
    <text evidence="3">Amino-acid biosynthesis; L-methionine biosynthesis via de novo pathway.</text>
</comment>
<dbReference type="UniPathway" id="UPA00051">
    <property type="reaction ID" value="UER00083"/>
</dbReference>
<dbReference type="GO" id="GO:0008270">
    <property type="term" value="F:zinc ion binding"/>
    <property type="evidence" value="ECO:0007669"/>
    <property type="project" value="InterPro"/>
</dbReference>
<accession>V4A1B3</accession>
<dbReference type="InterPro" id="IPR017226">
    <property type="entry name" value="BHMT-like"/>
</dbReference>
<evidence type="ECO:0000259" key="6">
    <source>
        <dbReference type="PROSITE" id="PS50970"/>
    </source>
</evidence>
<dbReference type="GeneID" id="20246740"/>
<dbReference type="CDD" id="cd00945">
    <property type="entry name" value="Aldolase_Class_I"/>
    <property type="match status" value="1"/>
</dbReference>
<evidence type="ECO:0000256" key="1">
    <source>
        <dbReference type="ARBA" id="ARBA00022603"/>
    </source>
</evidence>
<feature type="binding site" evidence="4 5">
    <location>
        <position position="296"/>
    </location>
    <ligand>
        <name>Zn(2+)</name>
        <dbReference type="ChEBI" id="CHEBI:29105"/>
    </ligand>
</feature>
<keyword evidence="4 5" id="KW-0479">Metal-binding</keyword>
<dbReference type="PANTHER" id="PTHR11103:SF18">
    <property type="entry name" value="SLR1189 PROTEIN"/>
    <property type="match status" value="1"/>
</dbReference>
<comment type="cofactor">
    <cofactor evidence="4">
        <name>Zn(2+)</name>
        <dbReference type="ChEBI" id="CHEBI:29105"/>
    </cofactor>
    <text evidence="4">Binds 1 zinc ion per subunit.</text>
</comment>
<dbReference type="OrthoDB" id="261426at2759"/>
<dbReference type="OMA" id="NICNTTM"/>
<evidence type="ECO:0000256" key="3">
    <source>
        <dbReference type="ARBA" id="ARBA00034478"/>
    </source>
</evidence>
<evidence type="ECO:0000313" key="7">
    <source>
        <dbReference type="EMBL" id="ESO90437.1"/>
    </source>
</evidence>
<evidence type="ECO:0000256" key="5">
    <source>
        <dbReference type="PROSITE-ProRule" id="PRU00333"/>
    </source>
</evidence>
<dbReference type="HOGENOM" id="CLU_047457_1_0_1"/>
<evidence type="ECO:0000313" key="8">
    <source>
        <dbReference type="Proteomes" id="UP000030746"/>
    </source>
</evidence>
<dbReference type="EMBL" id="KB202408">
    <property type="protein sequence ID" value="ESO90437.1"/>
    <property type="molecule type" value="Genomic_DNA"/>
</dbReference>
<keyword evidence="4 5" id="KW-0862">Zinc</keyword>
<dbReference type="InterPro" id="IPR003726">
    <property type="entry name" value="HCY_dom"/>
</dbReference>